<keyword evidence="2" id="KW-1185">Reference proteome</keyword>
<dbReference type="RefSeq" id="WP_354023617.1">
    <property type="nucleotide sequence ID" value="NZ_JBEPSJ010000001.1"/>
</dbReference>
<reference evidence="1 2" key="1">
    <citation type="submission" date="2024-06" db="EMBL/GenBank/DDBJ databases">
        <title>Sorghum-associated microbial communities from plants grown in Nebraska, USA.</title>
        <authorList>
            <person name="Schachtman D."/>
        </authorList>
    </citation>
    <scope>NUCLEOTIDE SEQUENCE [LARGE SCALE GENOMIC DNA]</scope>
    <source>
        <strain evidence="1 2">2857</strain>
    </source>
</reference>
<sequence>MSIFRASINIATTSHSLEQLNEHAGVEASRWAPIGSPVHDFDPTGPLREISQWHYDAPVDGDSELLEPHLALLRPVLERMADEPIEGRVYGSFSVSLNARPNAFVFEIEPRDAVLIARAGLRIRVDAYTPEERDGE</sequence>
<evidence type="ECO:0000313" key="1">
    <source>
        <dbReference type="EMBL" id="MET4581447.1"/>
    </source>
</evidence>
<gene>
    <name evidence="1" type="ORF">ABIE21_000937</name>
</gene>
<accession>A0ABV2QK94</accession>
<dbReference type="EMBL" id="JBEPSJ010000001">
    <property type="protein sequence ID" value="MET4581447.1"/>
    <property type="molecule type" value="Genomic_DNA"/>
</dbReference>
<name>A0ABV2QK94_9MICO</name>
<comment type="caution">
    <text evidence="1">The sequence shown here is derived from an EMBL/GenBank/DDBJ whole genome shotgun (WGS) entry which is preliminary data.</text>
</comment>
<protein>
    <recommendedName>
        <fullName evidence="3">DUF4279 domain-containing protein</fullName>
    </recommendedName>
</protein>
<evidence type="ECO:0000313" key="2">
    <source>
        <dbReference type="Proteomes" id="UP001549257"/>
    </source>
</evidence>
<evidence type="ECO:0008006" key="3">
    <source>
        <dbReference type="Google" id="ProtNLM"/>
    </source>
</evidence>
<proteinExistence type="predicted"/>
<dbReference type="Proteomes" id="UP001549257">
    <property type="component" value="Unassembled WGS sequence"/>
</dbReference>
<organism evidence="1 2">
    <name type="scientific">Conyzicola nivalis</name>
    <dbReference type="NCBI Taxonomy" id="1477021"/>
    <lineage>
        <taxon>Bacteria</taxon>
        <taxon>Bacillati</taxon>
        <taxon>Actinomycetota</taxon>
        <taxon>Actinomycetes</taxon>
        <taxon>Micrococcales</taxon>
        <taxon>Microbacteriaceae</taxon>
        <taxon>Conyzicola</taxon>
    </lineage>
</organism>